<dbReference type="OrthoDB" id="2187496at2759"/>
<dbReference type="GO" id="GO:0019901">
    <property type="term" value="F:protein kinase binding"/>
    <property type="evidence" value="ECO:0007669"/>
    <property type="project" value="TreeGrafter"/>
</dbReference>
<evidence type="ECO:0000313" key="2">
    <source>
        <dbReference type="EMBL" id="TRY96971.1"/>
    </source>
</evidence>
<dbReference type="PANTHER" id="PTHR23119">
    <property type="entry name" value="DISCS LARGE"/>
    <property type="match status" value="1"/>
</dbReference>
<sequence length="208" mass="23148">MQEFDTSDLCVRCFLGAGRGGAGEQREEPLGFVTSAWNEGVNVPGQKLDEEEINSGTRKTPNSTPPDRHVSARGHSNGTLRWTCGERARIRGCPVMFHCIPLWRCSRHIEAIDKRHCSLLFVPDEIYRYRGSLEELLLDANQLRDLPKVSDASLAEQISQTPPFKTRAVSSNLKASRGDRKRCLRADVCFEALAKSATGFSQALPVFT</sequence>
<evidence type="ECO:0000313" key="3">
    <source>
        <dbReference type="Proteomes" id="UP000316079"/>
    </source>
</evidence>
<dbReference type="GO" id="GO:0014069">
    <property type="term" value="C:postsynaptic density"/>
    <property type="evidence" value="ECO:0007669"/>
    <property type="project" value="TreeGrafter"/>
</dbReference>
<reference evidence="2 3" key="1">
    <citation type="journal article" date="2019" name="Sci. Data">
        <title>Hybrid genome assembly and annotation of Danionella translucida.</title>
        <authorList>
            <person name="Kadobianskyi M."/>
            <person name="Schulze L."/>
            <person name="Schuelke M."/>
            <person name="Judkewitz B."/>
        </authorList>
    </citation>
    <scope>NUCLEOTIDE SEQUENCE [LARGE SCALE GENOMIC DNA]</scope>
    <source>
        <strain evidence="2 3">Bolton</strain>
    </source>
</reference>
<dbReference type="InterPro" id="IPR050614">
    <property type="entry name" value="Synaptic_Scaffolding_LAP-MAGUK"/>
</dbReference>
<dbReference type="PANTHER" id="PTHR23119:SF58">
    <property type="entry name" value="LEUCINE RICH REPEAT CONTAINING 1"/>
    <property type="match status" value="1"/>
</dbReference>
<proteinExistence type="predicted"/>
<feature type="region of interest" description="Disordered" evidence="1">
    <location>
        <begin position="44"/>
        <end position="75"/>
    </location>
</feature>
<dbReference type="GO" id="GO:0043113">
    <property type="term" value="P:receptor clustering"/>
    <property type="evidence" value="ECO:0007669"/>
    <property type="project" value="TreeGrafter"/>
</dbReference>
<comment type="caution">
    <text evidence="2">The sequence shown here is derived from an EMBL/GenBank/DDBJ whole genome shotgun (WGS) entry which is preliminary data.</text>
</comment>
<dbReference type="EMBL" id="SRMA01025245">
    <property type="protein sequence ID" value="TRY96971.1"/>
    <property type="molecule type" value="Genomic_DNA"/>
</dbReference>
<evidence type="ECO:0000256" key="1">
    <source>
        <dbReference type="SAM" id="MobiDB-lite"/>
    </source>
</evidence>
<dbReference type="STRING" id="623744.A0A553R463"/>
<accession>A0A553R463</accession>
<dbReference type="AlphaFoldDB" id="A0A553R463"/>
<dbReference type="InterPro" id="IPR001611">
    <property type="entry name" value="Leu-rich_rpt"/>
</dbReference>
<dbReference type="GO" id="GO:0045197">
    <property type="term" value="P:establishment or maintenance of epithelial cell apical/basal polarity"/>
    <property type="evidence" value="ECO:0007669"/>
    <property type="project" value="TreeGrafter"/>
</dbReference>
<dbReference type="GO" id="GO:0045211">
    <property type="term" value="C:postsynaptic membrane"/>
    <property type="evidence" value="ECO:0007669"/>
    <property type="project" value="TreeGrafter"/>
</dbReference>
<dbReference type="GO" id="GO:0098887">
    <property type="term" value="P:neurotransmitter receptor transport, endosome to postsynaptic membrane"/>
    <property type="evidence" value="ECO:0007669"/>
    <property type="project" value="TreeGrafter"/>
</dbReference>
<gene>
    <name evidence="2" type="ORF">DNTS_033577</name>
</gene>
<name>A0A553R463_9TELE</name>
<dbReference type="Proteomes" id="UP000316079">
    <property type="component" value="Unassembled WGS sequence"/>
</dbReference>
<keyword evidence="3" id="KW-1185">Reference proteome</keyword>
<dbReference type="GO" id="GO:0098609">
    <property type="term" value="P:cell-cell adhesion"/>
    <property type="evidence" value="ECO:0007669"/>
    <property type="project" value="TreeGrafter"/>
</dbReference>
<dbReference type="GO" id="GO:0016323">
    <property type="term" value="C:basolateral plasma membrane"/>
    <property type="evidence" value="ECO:0007669"/>
    <property type="project" value="TreeGrafter"/>
</dbReference>
<dbReference type="GO" id="GO:0005912">
    <property type="term" value="C:adherens junction"/>
    <property type="evidence" value="ECO:0007669"/>
    <property type="project" value="TreeGrafter"/>
</dbReference>
<dbReference type="PROSITE" id="PS51450">
    <property type="entry name" value="LRR"/>
    <property type="match status" value="1"/>
</dbReference>
<protein>
    <submittedName>
        <fullName evidence="2">Uncharacterized protein</fullName>
    </submittedName>
</protein>
<organism evidence="2 3">
    <name type="scientific">Danionella cerebrum</name>
    <dbReference type="NCBI Taxonomy" id="2873325"/>
    <lineage>
        <taxon>Eukaryota</taxon>
        <taxon>Metazoa</taxon>
        <taxon>Chordata</taxon>
        <taxon>Craniata</taxon>
        <taxon>Vertebrata</taxon>
        <taxon>Euteleostomi</taxon>
        <taxon>Actinopterygii</taxon>
        <taxon>Neopterygii</taxon>
        <taxon>Teleostei</taxon>
        <taxon>Ostariophysi</taxon>
        <taxon>Cypriniformes</taxon>
        <taxon>Danionidae</taxon>
        <taxon>Danioninae</taxon>
        <taxon>Danionella</taxon>
    </lineage>
</organism>
<dbReference type="GO" id="GO:0098968">
    <property type="term" value="P:neurotransmitter receptor transport postsynaptic membrane to endosome"/>
    <property type="evidence" value="ECO:0007669"/>
    <property type="project" value="TreeGrafter"/>
</dbReference>